<dbReference type="GO" id="GO:0016779">
    <property type="term" value="F:nucleotidyltransferase activity"/>
    <property type="evidence" value="ECO:0007669"/>
    <property type="project" value="UniProtKB-KW"/>
</dbReference>
<dbReference type="SUPFAM" id="SSF57756">
    <property type="entry name" value="Retrovirus zinc finger-like domains"/>
    <property type="match status" value="1"/>
</dbReference>
<dbReference type="InterPro" id="IPR036397">
    <property type="entry name" value="RNaseH_sf"/>
</dbReference>
<dbReference type="InterPro" id="IPR001878">
    <property type="entry name" value="Znf_CCHC"/>
</dbReference>
<evidence type="ECO:0000259" key="8">
    <source>
        <dbReference type="PROSITE" id="PS50994"/>
    </source>
</evidence>
<evidence type="ECO:0008006" key="11">
    <source>
        <dbReference type="Google" id="ProtNLM"/>
    </source>
</evidence>
<dbReference type="PROSITE" id="PS50994">
    <property type="entry name" value="INTEGRASE"/>
    <property type="match status" value="1"/>
</dbReference>
<keyword evidence="1" id="KW-0808">Transferase</keyword>
<evidence type="ECO:0000256" key="4">
    <source>
        <dbReference type="ARBA" id="ARBA00022759"/>
    </source>
</evidence>
<dbReference type="OrthoDB" id="1738613at2759"/>
<reference evidence="9 10" key="1">
    <citation type="submission" date="2018-04" db="EMBL/GenBank/DDBJ databases">
        <authorList>
            <person name="Vogel A."/>
        </authorList>
    </citation>
    <scope>NUCLEOTIDE SEQUENCE [LARGE SCALE GENOMIC DNA]</scope>
</reference>
<dbReference type="GO" id="GO:0008270">
    <property type="term" value="F:zinc ion binding"/>
    <property type="evidence" value="ECO:0007669"/>
    <property type="project" value="UniProtKB-KW"/>
</dbReference>
<dbReference type="InterPro" id="IPR012337">
    <property type="entry name" value="RNaseH-like_sf"/>
</dbReference>
<dbReference type="InterPro" id="IPR001584">
    <property type="entry name" value="Integrase_cat-core"/>
</dbReference>
<dbReference type="Proteomes" id="UP000595140">
    <property type="component" value="Unassembled WGS sequence"/>
</dbReference>
<dbReference type="Pfam" id="PF14223">
    <property type="entry name" value="Retrotran_gag_2"/>
    <property type="match status" value="2"/>
</dbReference>
<dbReference type="Pfam" id="PF17921">
    <property type="entry name" value="Integrase_H2C2"/>
    <property type="match status" value="1"/>
</dbReference>
<dbReference type="SUPFAM" id="SSF50630">
    <property type="entry name" value="Acid proteases"/>
    <property type="match status" value="1"/>
</dbReference>
<dbReference type="PANTHER" id="PTHR37984:SF5">
    <property type="entry name" value="PROTEIN NYNRIN-LIKE"/>
    <property type="match status" value="1"/>
</dbReference>
<dbReference type="GO" id="GO:0015074">
    <property type="term" value="P:DNA integration"/>
    <property type="evidence" value="ECO:0007669"/>
    <property type="project" value="InterPro"/>
</dbReference>
<evidence type="ECO:0000313" key="9">
    <source>
        <dbReference type="EMBL" id="VFQ74456.1"/>
    </source>
</evidence>
<evidence type="ECO:0000256" key="5">
    <source>
        <dbReference type="PROSITE-ProRule" id="PRU00047"/>
    </source>
</evidence>
<keyword evidence="4" id="KW-0378">Hydrolase</keyword>
<evidence type="ECO:0000256" key="1">
    <source>
        <dbReference type="ARBA" id="ARBA00022679"/>
    </source>
</evidence>
<dbReference type="SMART" id="SM00343">
    <property type="entry name" value="ZnF_C2HC"/>
    <property type="match status" value="1"/>
</dbReference>
<dbReference type="GO" id="GO:0004519">
    <property type="term" value="F:endonuclease activity"/>
    <property type="evidence" value="ECO:0007669"/>
    <property type="project" value="UniProtKB-KW"/>
</dbReference>
<evidence type="ECO:0000256" key="2">
    <source>
        <dbReference type="ARBA" id="ARBA00022695"/>
    </source>
</evidence>
<gene>
    <name evidence="9" type="ORF">CCAM_LOCUS16232</name>
</gene>
<feature type="domain" description="CCHC-type" evidence="7">
    <location>
        <begin position="1378"/>
        <end position="1392"/>
    </location>
</feature>
<dbReference type="SUPFAM" id="SSF53098">
    <property type="entry name" value="Ribonuclease H-like"/>
    <property type="match status" value="1"/>
</dbReference>
<dbReference type="Gene3D" id="2.40.70.10">
    <property type="entry name" value="Acid Proteases"/>
    <property type="match status" value="1"/>
</dbReference>
<feature type="domain" description="Integrase catalytic" evidence="8">
    <location>
        <begin position="582"/>
        <end position="746"/>
    </location>
</feature>
<protein>
    <recommendedName>
        <fullName evidence="11">Integrase catalytic domain-containing protein</fullName>
    </recommendedName>
</protein>
<keyword evidence="5" id="KW-0863">Zinc-finger</keyword>
<dbReference type="Gene3D" id="3.30.420.10">
    <property type="entry name" value="Ribonuclease H-like superfamily/Ribonuclease H"/>
    <property type="match status" value="1"/>
</dbReference>
<dbReference type="InterPro" id="IPR016197">
    <property type="entry name" value="Chromo-like_dom_sf"/>
</dbReference>
<name>A0A484LE23_9ASTE</name>
<evidence type="ECO:0000256" key="6">
    <source>
        <dbReference type="SAM" id="MobiDB-lite"/>
    </source>
</evidence>
<keyword evidence="4" id="KW-0255">Endonuclease</keyword>
<dbReference type="PROSITE" id="PS50158">
    <property type="entry name" value="ZF_CCHC"/>
    <property type="match status" value="1"/>
</dbReference>
<dbReference type="FunFam" id="1.10.340.70:FF:000001">
    <property type="entry name" value="Retrovirus-related Pol polyprotein from transposon gypsy-like Protein"/>
    <property type="match status" value="1"/>
</dbReference>
<feature type="region of interest" description="Disordered" evidence="6">
    <location>
        <begin position="136"/>
        <end position="164"/>
    </location>
</feature>
<dbReference type="InterPro" id="IPR041588">
    <property type="entry name" value="Integrase_H2C2"/>
</dbReference>
<keyword evidence="10" id="KW-1185">Reference proteome</keyword>
<evidence type="ECO:0000259" key="7">
    <source>
        <dbReference type="PROSITE" id="PS50158"/>
    </source>
</evidence>
<accession>A0A484LE23</accession>
<dbReference type="SUPFAM" id="SSF54160">
    <property type="entry name" value="Chromo domain-like"/>
    <property type="match status" value="1"/>
</dbReference>
<evidence type="ECO:0000256" key="3">
    <source>
        <dbReference type="ARBA" id="ARBA00022722"/>
    </source>
</evidence>
<dbReference type="InterPro" id="IPR021109">
    <property type="entry name" value="Peptidase_aspartic_dom_sf"/>
</dbReference>
<keyword evidence="2" id="KW-0548">Nucleotidyltransferase</keyword>
<evidence type="ECO:0000313" key="10">
    <source>
        <dbReference type="Proteomes" id="UP000595140"/>
    </source>
</evidence>
<keyword evidence="3" id="KW-0540">Nuclease</keyword>
<sequence>MPKTDGSDPLGWLFKAHEYFVFYGVAEDARLPAVSLMLEGPALDWFRWRQRNVLVSSWSDFVSQFKLRFDPLSYVDYFGLLSKSLFHAGLKSHLQHEIMLLKPGSLSASFALARELEVKYTAWTSAMPLRREGFRDQTASKTPNPPSNLPLLPSSGTKPPLATKSTADLPVRRLSYAERKERDAKGLCYNCDEKWVKGHSCGCFLLLFEDDIADDPGAPPDDMVLTVDVSSLHSLVTPRSLRLSGMINTVVVDVLIDRGSTHNFVHPSIIERAQLPVANVTPFRVYVGNGESLVCSRQSLQVPLLLQGFHFCVDVNILPIHGPDMVIGVQWLQLLGRVTHDYANLVMDFTWHGKPVTLRGDPLSPKPLSFHHFNSLCAARQVAECYELLISLSTAEASTTGEEWPADLPPEILRVLRQYPGVFAQPTGLPPRRLADHRIFLQFGTHPVNEGHSDDGQLCHLSQPLPAILQRIHAENTTRPDLQRMHGEYQRGVLQPPFSVINGVLYYNTRLCISGESDLRLELLKEYHASHTGGHTGVHRTFQRLAQSFYWPKMRADVRRFVASCQTCQTTKFSTQPPSGLLQPLPIPVQIWEDISMDFITGLPPSRGSSVIFVVVDRLSKYAHFGALPGDFDAHRTAFLFTDMVVKLHGIPKTIVSDRDKIFTSAFWKELHALSGTTLKHSTAFHPQTDGQTEVLNRTLEQYLRAFAHAKPKRWTVLLPWAKYSVKTSYHHGLQMTPFQAVYGRPPPELIPYSRGSARVQAVDDILGERDALLRRLRLNLELAQNRMKQMADGKRPYRLKLPDTSRIHPVFHVSVLRHFRDGGDSEQLLPLPAELVDGQAPSLPVKILDQRRVLQHGSPVDPYLVQWSDGGVADASWEPVETMQRNFPNLHLEDKVIPEGRESVMDSEQRAETQVRRSGRSAQVVPLQRRRWWSSQQRWVREFHVSSLWVQVPRHHPVSTTSAGLVISGSHRHVSRSSHCVGPVGDFGEKLVLNNFDALIPFLRLVSSNLDCLVLVDCCLSGTMTTLKFEVPLFDGRTDFMLWQCTIQDYLVQQGLDLALQDEKPSDMKESEWSTIQKKTVSTIRLALSPQIKVTVLKETSPKKLWEMLESKFASKTLTNRLMMRMDLYSLKMEEGGSVIDHINNFNEQVSRLLNAGEIIKDEEQELLLVASLPKSFKPFVQSMIAGRTTLRLHEWGPNIYEVWERSNRLSVVYIKTKIPSGIRGSIEKYDNVRELLKALDKHFETSDKALASTLIMKFSSAKLTGLRGVGDHINKMRDIAAQLKTLEVDMSETFLVHFILHTLPHQYGPFKISYNTHKDKWSINGLMAMCVQEEGRLVMEAGEFALVASHGKRYSHTKNKGKGKIPPQADIKKESKCFFCKKKGHIKKDCIKYKKWIEKKGIDKPTETSGT</sequence>
<proteinExistence type="predicted"/>
<dbReference type="Gene3D" id="1.10.340.70">
    <property type="match status" value="1"/>
</dbReference>
<dbReference type="InterPro" id="IPR050951">
    <property type="entry name" value="Retrovirus_Pol_polyprotein"/>
</dbReference>
<dbReference type="InterPro" id="IPR036875">
    <property type="entry name" value="Znf_CCHC_sf"/>
</dbReference>
<dbReference type="CDD" id="cd00303">
    <property type="entry name" value="retropepsin_like"/>
    <property type="match status" value="1"/>
</dbReference>
<organism evidence="9 10">
    <name type="scientific">Cuscuta campestris</name>
    <dbReference type="NCBI Taxonomy" id="132261"/>
    <lineage>
        <taxon>Eukaryota</taxon>
        <taxon>Viridiplantae</taxon>
        <taxon>Streptophyta</taxon>
        <taxon>Embryophyta</taxon>
        <taxon>Tracheophyta</taxon>
        <taxon>Spermatophyta</taxon>
        <taxon>Magnoliopsida</taxon>
        <taxon>eudicotyledons</taxon>
        <taxon>Gunneridae</taxon>
        <taxon>Pentapetalae</taxon>
        <taxon>asterids</taxon>
        <taxon>lamiids</taxon>
        <taxon>Solanales</taxon>
        <taxon>Convolvulaceae</taxon>
        <taxon>Cuscuteae</taxon>
        <taxon>Cuscuta</taxon>
        <taxon>Cuscuta subgen. Grammica</taxon>
        <taxon>Cuscuta sect. Cleistogrammica</taxon>
    </lineage>
</organism>
<dbReference type="PANTHER" id="PTHR37984">
    <property type="entry name" value="PROTEIN CBG26694"/>
    <property type="match status" value="1"/>
</dbReference>
<dbReference type="Pfam" id="PF08284">
    <property type="entry name" value="RVP_2"/>
    <property type="match status" value="1"/>
</dbReference>
<keyword evidence="5" id="KW-0479">Metal-binding</keyword>
<dbReference type="EMBL" id="OOIL02001339">
    <property type="protein sequence ID" value="VFQ74456.1"/>
    <property type="molecule type" value="Genomic_DNA"/>
</dbReference>
<dbReference type="GO" id="GO:0003676">
    <property type="term" value="F:nucleic acid binding"/>
    <property type="evidence" value="ECO:0007669"/>
    <property type="project" value="InterPro"/>
</dbReference>
<keyword evidence="5" id="KW-0862">Zinc</keyword>